<feature type="region of interest" description="Disordered" evidence="1">
    <location>
        <begin position="1"/>
        <end position="81"/>
    </location>
</feature>
<dbReference type="Pfam" id="PF03399">
    <property type="entry name" value="SAC3_GANP"/>
    <property type="match status" value="1"/>
</dbReference>
<feature type="compositionally biased region" description="Polar residues" evidence="1">
    <location>
        <begin position="29"/>
        <end position="47"/>
    </location>
</feature>
<reference evidence="3 4" key="1">
    <citation type="submission" date="2020-02" db="EMBL/GenBank/DDBJ databases">
        <authorList>
            <person name="Ferguson B K."/>
        </authorList>
    </citation>
    <scope>NUCLEOTIDE SEQUENCE [LARGE SCALE GENOMIC DNA]</scope>
</reference>
<dbReference type="PANTHER" id="PTHR12436:SF3">
    <property type="entry name" value="GERMINAL-CENTER ASSOCIATED NUCLEAR PROTEIN"/>
    <property type="match status" value="1"/>
</dbReference>
<feature type="region of interest" description="Disordered" evidence="1">
    <location>
        <begin position="585"/>
        <end position="623"/>
    </location>
</feature>
<dbReference type="OrthoDB" id="21502at2759"/>
<sequence length="1218" mass="138632">MEKELDEELNWFAEEPIEGPALSAPTSPPSQTLRSSGGSKNSGQWPNRTDRLKSNRITKKNEEAVADSKKLPTEDKEKIEDDPPIKITSNLTNKIAKTAEEKLYILEERDKLIRASLEVGKLTSGKPSVHGVCPDMCPEKERILRDVRGIVSSYEAFPGSNQMDHAHAVKEYARSSADQDEPLPHELRPIPVLRMTMDYLIVHVMCDLDKDSTGRTLESVCYDFCWGRLRAIRKDIIQQQLCDLNTVTILEECARFHICCFDRMWGTPKSVFDDKINLETLMNCLKSLMYMYEDLRKQRKSCPNEAEFQAYMIILKLQQGFVLSEFPFNLRSSAKIREAVDIHTAYNNNMYSTYFTLVKKTSYLNACIMQRFFGYLRTRAIEVIVKSHCPPKPNQSIKLSVAYMAHTLKFDNHDDCITFCEAFGLTLSRDATCFMVARNDFFLPETMFTETKSSSLVVNKRIPIAQSVLGHKEQPIILAHHVHSSFNKDHSLKSAALDASDQEEKLLRDNVERSLLLRKSPPILEADSGMINESDMNLESQHLEDELQIGQIQDDVDMSPAMPYAEDEEIEVDDVGQVCDSNSSAVTLDEEEGNDTQQSDAQPSSDTSTSIYDESVQSSDSDSLITIDETDCDSFNITPQLLTPLPAMALRKTSEEAPRSPFVFPSTTPSNKVSPISYKPISIASPLKSPESSSCKKFRTEPHKFTQKAKMEYENKVLMSKLRKKLSENMKHVTARKFALIWKSKMERSRNMREHEGVALQHITVENHLKLWGCPGSYKGRTQERLVKRKKANVLVTALLHLNVIDQLDGEVKQVGPRIAETLGQVAVKWANHYGNISQPQPVFWKLVISLPARSVDGAFFPDRLRYWCRTAFNSCLDSSLSDLCCFFSSSGVPVFIHPIIVEGLEDIERHCCNLSAALLVRAEGWEHEEKTEKRLVALKSVANGGIALAVLTLGNELPLINMSPQDRDVFFFAEHSKWVDTNSLISSLINLAQAHRMENFKILPFGFLLLMTVENFLDALHQDMYLNDDLCDSLIEPNAIIRLYNSLVDKLEEEISLCCFFNYYGLACELEQLVKKLKYTHDLFPASYNKAEDFMAALRSYTFNLKLETLPWKFADSVQLVNELKQFCQKAGCPHLLSQLVRTINPPDSDSGVDLSEYLKDVQWLSILEMVIKELIRRDAYSFKVVYREDKVRELISSHWWLTITILPFTLIKWLNG</sequence>
<dbReference type="GO" id="GO:0005737">
    <property type="term" value="C:cytoplasm"/>
    <property type="evidence" value="ECO:0007669"/>
    <property type="project" value="TreeGrafter"/>
</dbReference>
<organism evidence="3 4">
    <name type="scientific">Nesidiocoris tenuis</name>
    <dbReference type="NCBI Taxonomy" id="355587"/>
    <lineage>
        <taxon>Eukaryota</taxon>
        <taxon>Metazoa</taxon>
        <taxon>Ecdysozoa</taxon>
        <taxon>Arthropoda</taxon>
        <taxon>Hexapoda</taxon>
        <taxon>Insecta</taxon>
        <taxon>Pterygota</taxon>
        <taxon>Neoptera</taxon>
        <taxon>Paraneoptera</taxon>
        <taxon>Hemiptera</taxon>
        <taxon>Heteroptera</taxon>
        <taxon>Panheteroptera</taxon>
        <taxon>Cimicomorpha</taxon>
        <taxon>Miridae</taxon>
        <taxon>Dicyphina</taxon>
        <taxon>Nesidiocoris</taxon>
    </lineage>
</organism>
<accession>A0A6H5FUQ1</accession>
<dbReference type="Proteomes" id="UP000479000">
    <property type="component" value="Unassembled WGS sequence"/>
</dbReference>
<evidence type="ECO:0000256" key="1">
    <source>
        <dbReference type="SAM" id="MobiDB-lite"/>
    </source>
</evidence>
<dbReference type="InterPro" id="IPR045107">
    <property type="entry name" value="SAC3/GANP/THP3"/>
</dbReference>
<protein>
    <recommendedName>
        <fullName evidence="2">SAC3/GANP/THP3 conserved domain-containing protein</fullName>
    </recommendedName>
</protein>
<feature type="compositionally biased region" description="Polar residues" evidence="1">
    <location>
        <begin position="595"/>
        <end position="623"/>
    </location>
</feature>
<proteinExistence type="predicted"/>
<feature type="domain" description="SAC3/GANP/THP3 conserved" evidence="2">
    <location>
        <begin position="136"/>
        <end position="428"/>
    </location>
</feature>
<dbReference type="PANTHER" id="PTHR12436">
    <property type="entry name" value="80 KDA MCM3-ASSOCIATED PROTEIN"/>
    <property type="match status" value="1"/>
</dbReference>
<dbReference type="Gene3D" id="1.25.40.990">
    <property type="match status" value="1"/>
</dbReference>
<evidence type="ECO:0000259" key="2">
    <source>
        <dbReference type="Pfam" id="PF03399"/>
    </source>
</evidence>
<gene>
    <name evidence="3" type="ORF">NTEN_LOCUS681</name>
</gene>
<dbReference type="AlphaFoldDB" id="A0A6H5FUQ1"/>
<dbReference type="GO" id="GO:0006406">
    <property type="term" value="P:mRNA export from nucleus"/>
    <property type="evidence" value="ECO:0007669"/>
    <property type="project" value="TreeGrafter"/>
</dbReference>
<keyword evidence="4" id="KW-1185">Reference proteome</keyword>
<dbReference type="EMBL" id="CADCXU010001227">
    <property type="protein sequence ID" value="CAA9993798.1"/>
    <property type="molecule type" value="Genomic_DNA"/>
</dbReference>
<dbReference type="GO" id="GO:0070390">
    <property type="term" value="C:transcription export complex 2"/>
    <property type="evidence" value="ECO:0007669"/>
    <property type="project" value="TreeGrafter"/>
</dbReference>
<evidence type="ECO:0000313" key="4">
    <source>
        <dbReference type="Proteomes" id="UP000479000"/>
    </source>
</evidence>
<name>A0A6H5FUQ1_9HEMI</name>
<evidence type="ECO:0000313" key="3">
    <source>
        <dbReference type="EMBL" id="CAA9993798.1"/>
    </source>
</evidence>
<feature type="compositionally biased region" description="Basic and acidic residues" evidence="1">
    <location>
        <begin position="48"/>
        <end position="81"/>
    </location>
</feature>
<dbReference type="InterPro" id="IPR005062">
    <property type="entry name" value="SAC3/GANP/THP3_conserved"/>
</dbReference>